<feature type="transmembrane region" description="Helical" evidence="2">
    <location>
        <begin position="422"/>
        <end position="440"/>
    </location>
</feature>
<dbReference type="InterPro" id="IPR025291">
    <property type="entry name" value="DUF4153"/>
</dbReference>
<name>A0A1E3A8I4_9FIRM</name>
<organism evidence="3 4">
    <name type="scientific">Eisenbergiella tayi</name>
    <dbReference type="NCBI Taxonomy" id="1432052"/>
    <lineage>
        <taxon>Bacteria</taxon>
        <taxon>Bacillati</taxon>
        <taxon>Bacillota</taxon>
        <taxon>Clostridia</taxon>
        <taxon>Lachnospirales</taxon>
        <taxon>Lachnospiraceae</taxon>
        <taxon>Eisenbergiella</taxon>
    </lineage>
</organism>
<feature type="transmembrane region" description="Helical" evidence="2">
    <location>
        <begin position="332"/>
        <end position="353"/>
    </location>
</feature>
<keyword evidence="2" id="KW-0472">Membrane</keyword>
<evidence type="ECO:0000256" key="2">
    <source>
        <dbReference type="SAM" id="Phobius"/>
    </source>
</evidence>
<feature type="transmembrane region" description="Helical" evidence="2">
    <location>
        <begin position="365"/>
        <end position="385"/>
    </location>
</feature>
<dbReference type="EMBL" id="MCGH01000002">
    <property type="protein sequence ID" value="ODM05085.1"/>
    <property type="molecule type" value="Genomic_DNA"/>
</dbReference>
<feature type="region of interest" description="Disordered" evidence="1">
    <location>
        <begin position="1"/>
        <end position="43"/>
    </location>
</feature>
<evidence type="ECO:0000313" key="4">
    <source>
        <dbReference type="Proteomes" id="UP000094067"/>
    </source>
</evidence>
<proteinExistence type="predicted"/>
<feature type="transmembrane region" description="Helical" evidence="2">
    <location>
        <begin position="111"/>
        <end position="128"/>
    </location>
</feature>
<feature type="transmembrane region" description="Helical" evidence="2">
    <location>
        <begin position="287"/>
        <end position="312"/>
    </location>
</feature>
<feature type="transmembrane region" description="Helical" evidence="2">
    <location>
        <begin position="391"/>
        <end position="415"/>
    </location>
</feature>
<feature type="transmembrane region" description="Helical" evidence="2">
    <location>
        <begin position="81"/>
        <end position="99"/>
    </location>
</feature>
<feature type="transmembrane region" description="Helical" evidence="2">
    <location>
        <begin position="248"/>
        <end position="266"/>
    </location>
</feature>
<feature type="transmembrane region" description="Helical" evidence="2">
    <location>
        <begin position="53"/>
        <end position="75"/>
    </location>
</feature>
<keyword evidence="2" id="KW-1133">Transmembrane helix</keyword>
<reference evidence="3 4" key="1">
    <citation type="submission" date="2016-07" db="EMBL/GenBank/DDBJ databases">
        <title>Characterization of isolates of Eisenbergiella tayi derived from blood cultures, using whole genome sequencing.</title>
        <authorList>
            <person name="Burdz T."/>
            <person name="Wiebe D."/>
            <person name="Huynh C."/>
            <person name="Bernard K."/>
        </authorList>
    </citation>
    <scope>NUCLEOTIDE SEQUENCE [LARGE SCALE GENOMIC DNA]</scope>
    <source>
        <strain evidence="3 4">NML 110608</strain>
    </source>
</reference>
<feature type="transmembrane region" description="Helical" evidence="2">
    <location>
        <begin position="134"/>
        <end position="155"/>
    </location>
</feature>
<sequence>MDYGRMDSVNGNYTAENSHMAENNPAWAEQERRRAEERKKEEERRLEADRKAAVMRGAFPFFGWASAVYALFYTFCLYKNASGITYPFFVAGTLAYFGLCTRKSGVPLKKDSIFTVVSMILLGISVFLTDNVSIQLITKTGIFLLTLSLMLHQYINDSQWNFSKYLLSICQCLLETIACVGRPFSDGAVWRQKRIQEGKKDGKGRYVALGLLVAVPLGLFILALLVSADAVFRDLFVRLFRHINIGNILLVLCMLVLGFFASYGFMAMLNSRVIKEECRENRNQEPVLAITFTSVLAVMYLVFCSIQVVYLFMGQMRLPEGYTYSSYARQGFFQLLAVCIINLIIVLVCLGFFRESRVLKGILTVISLCTYIMVASSAYRMILYIQICQLTFLRIIVLWALAVTALVLGGIIVTIFRPGFRLFRYCVTIVTVFYILLAFAKPDYWIARYNMQFVDFTAVSEEPAEDSYRDFYYLSHLSADAAPILAAPENYEFLKNKSYSMEEYFSRMERKSEGMGIRGFNVSRYLAGKAIDNTKK</sequence>
<comment type="caution">
    <text evidence="3">The sequence shown here is derived from an EMBL/GenBank/DDBJ whole genome shotgun (WGS) entry which is preliminary data.</text>
</comment>
<keyword evidence="2" id="KW-0812">Transmembrane</keyword>
<protein>
    <submittedName>
        <fullName evidence="3">Uncharacterized protein</fullName>
    </submittedName>
</protein>
<feature type="compositionally biased region" description="Basic and acidic residues" evidence="1">
    <location>
        <begin position="29"/>
        <end position="43"/>
    </location>
</feature>
<feature type="compositionally biased region" description="Polar residues" evidence="1">
    <location>
        <begin position="9"/>
        <end position="21"/>
    </location>
</feature>
<evidence type="ECO:0000313" key="3">
    <source>
        <dbReference type="EMBL" id="ODM05085.1"/>
    </source>
</evidence>
<gene>
    <name evidence="3" type="ORF">BEI61_00968</name>
</gene>
<dbReference type="AlphaFoldDB" id="A0A1E3A8I4"/>
<evidence type="ECO:0000256" key="1">
    <source>
        <dbReference type="SAM" id="MobiDB-lite"/>
    </source>
</evidence>
<dbReference type="PATRIC" id="fig|1432052.4.peg.1090"/>
<dbReference type="Proteomes" id="UP000094067">
    <property type="component" value="Unassembled WGS sequence"/>
</dbReference>
<dbReference type="Pfam" id="PF13687">
    <property type="entry name" value="DUF4153"/>
    <property type="match status" value="1"/>
</dbReference>
<dbReference type="RefSeq" id="WP_069151468.1">
    <property type="nucleotide sequence ID" value="NZ_MCGH01000002.1"/>
</dbReference>
<accession>A0A1E3A8I4</accession>
<feature type="transmembrane region" description="Helical" evidence="2">
    <location>
        <begin position="206"/>
        <end position="228"/>
    </location>
</feature>